<accession>A0A9P9Y368</accession>
<dbReference type="PANTHER" id="PTHR38167">
    <property type="entry name" value="C2H2-TYPE DOMAIN-CONTAINING PROTEIN"/>
    <property type="match status" value="1"/>
</dbReference>
<reference evidence="2" key="2">
    <citation type="submission" date="2022-07" db="EMBL/GenBank/DDBJ databases">
        <authorList>
            <person name="Goncalves M.F.M."/>
            <person name="Hilario S."/>
            <person name="Van De Peer Y."/>
            <person name="Esteves A.C."/>
            <person name="Alves A."/>
        </authorList>
    </citation>
    <scope>NUCLEOTIDE SEQUENCE</scope>
    <source>
        <strain evidence="2">MUM 19.33</strain>
    </source>
</reference>
<comment type="caution">
    <text evidence="2">The sequence shown here is derived from an EMBL/GenBank/DDBJ whole genome shotgun (WGS) entry which is preliminary data.</text>
</comment>
<dbReference type="PANTHER" id="PTHR38167:SF1">
    <property type="entry name" value="C2H2-TYPE DOMAIN-CONTAINING PROTEIN"/>
    <property type="match status" value="1"/>
</dbReference>
<protein>
    <recommendedName>
        <fullName evidence="4">C2H2-type domain-containing protein</fullName>
    </recommendedName>
</protein>
<dbReference type="AlphaFoldDB" id="A0A9P9Y368"/>
<dbReference type="EMBL" id="JAGIXG020000014">
    <property type="protein sequence ID" value="KAI6782328.1"/>
    <property type="molecule type" value="Genomic_DNA"/>
</dbReference>
<feature type="compositionally biased region" description="Acidic residues" evidence="1">
    <location>
        <begin position="166"/>
        <end position="175"/>
    </location>
</feature>
<evidence type="ECO:0008006" key="4">
    <source>
        <dbReference type="Google" id="ProtNLM"/>
    </source>
</evidence>
<evidence type="ECO:0000313" key="3">
    <source>
        <dbReference type="Proteomes" id="UP001055219"/>
    </source>
</evidence>
<evidence type="ECO:0000256" key="1">
    <source>
        <dbReference type="SAM" id="MobiDB-lite"/>
    </source>
</evidence>
<proteinExistence type="predicted"/>
<feature type="compositionally biased region" description="Basic and acidic residues" evidence="1">
    <location>
        <begin position="152"/>
        <end position="165"/>
    </location>
</feature>
<name>A0A9P9Y368_9HYPO</name>
<feature type="region of interest" description="Disordered" evidence="1">
    <location>
        <begin position="147"/>
        <end position="186"/>
    </location>
</feature>
<keyword evidence="3" id="KW-1185">Reference proteome</keyword>
<dbReference type="RefSeq" id="XP_051363184.1">
    <property type="nucleotide sequence ID" value="XM_051505450.1"/>
</dbReference>
<sequence length="186" mass="20242">MNQTRSPAASLNALLNAPPHQVRATLLALCGDRSILKKALKYKATLQSQPAILQPWICVRCKAAFDANNNPENACRFHPSDHSSEVWADTDDWMFEGLSEDEGMLEEKPEGYSWGCCGGHYDSKPCAVGKHSAYSEYVLQNASEQGVVSISGDEHASEGDLKDLEQSDEDGDSDGGSEPPSKKRKA</sequence>
<reference evidence="2" key="1">
    <citation type="journal article" date="2021" name="J Fungi (Basel)">
        <title>Genomic and Metabolomic Analyses of the Marine Fungus Emericellopsis cladophorae: Insights into Saltwater Adaptability Mechanisms and Its Biosynthetic Potential.</title>
        <authorList>
            <person name="Goncalves M.F.M."/>
            <person name="Hilario S."/>
            <person name="Van de Peer Y."/>
            <person name="Esteves A.C."/>
            <person name="Alves A."/>
        </authorList>
    </citation>
    <scope>NUCLEOTIDE SEQUENCE</scope>
    <source>
        <strain evidence="2">MUM 19.33</strain>
    </source>
</reference>
<dbReference type="Proteomes" id="UP001055219">
    <property type="component" value="Unassembled WGS sequence"/>
</dbReference>
<gene>
    <name evidence="2" type="ORF">J7T54_008414</name>
</gene>
<organism evidence="2 3">
    <name type="scientific">Emericellopsis cladophorae</name>
    <dbReference type="NCBI Taxonomy" id="2686198"/>
    <lineage>
        <taxon>Eukaryota</taxon>
        <taxon>Fungi</taxon>
        <taxon>Dikarya</taxon>
        <taxon>Ascomycota</taxon>
        <taxon>Pezizomycotina</taxon>
        <taxon>Sordariomycetes</taxon>
        <taxon>Hypocreomycetidae</taxon>
        <taxon>Hypocreales</taxon>
        <taxon>Bionectriaceae</taxon>
        <taxon>Emericellopsis</taxon>
    </lineage>
</organism>
<evidence type="ECO:0000313" key="2">
    <source>
        <dbReference type="EMBL" id="KAI6782328.1"/>
    </source>
</evidence>
<dbReference type="GeneID" id="75834885"/>
<dbReference type="OrthoDB" id="5422613at2759"/>